<protein>
    <submittedName>
        <fullName evidence="1">Amine oxidase</fullName>
    </submittedName>
</protein>
<gene>
    <name evidence="1" type="ORF">CHU92_09935</name>
</gene>
<dbReference type="Pfam" id="PF13692">
    <property type="entry name" value="Glyco_trans_1_4"/>
    <property type="match status" value="1"/>
</dbReference>
<reference evidence="1 2" key="1">
    <citation type="submission" date="2017-07" db="EMBL/GenBank/DDBJ databases">
        <title>Flavobacterium cyanobacteriorum sp. nov., isolated from cyanobacterial aggregates in a eutrophic lake.</title>
        <authorList>
            <person name="Cai H."/>
        </authorList>
    </citation>
    <scope>NUCLEOTIDE SEQUENCE [LARGE SCALE GENOMIC DNA]</scope>
    <source>
        <strain evidence="1 2">TH021</strain>
    </source>
</reference>
<name>A0A255Z4H9_9FLAO</name>
<dbReference type="PANTHER" id="PTHR12526:SF630">
    <property type="entry name" value="GLYCOSYLTRANSFERASE"/>
    <property type="match status" value="1"/>
</dbReference>
<accession>A0A255Z4H9</accession>
<sequence length="378" mass="42487">MQPTSTKTIAPQTGDTVANGKANNVYDMVVFCHLRWDFVYQRPQHIISRMAKDRKILLIEEPWHRPEEKGSRLIKVNGNLDVLQPNVHTIEEIEKILPQYISNKKISTGWFYSASFVPLLSSFEFGTVVYDCMDELSLFKGAPEKLIEQEKYLVAHADIVFTGGKSLYESKSKLHSNVHCFPSSVDQEHFAKALNGISVPDDIVNIPGPVVGYFGVIDERLDLHLLNETALKKPDASFVMIGPLAKIGEHELPRQKNIHYLGMKDYKQLPAYLKAFSIAMMPFALNDATKYISPTKTLEYMAAGKPVISTAITDVVRDYKDCVRIIGTAGEFAAAIDAILADMPDVFMKYEYTEILKKTSWDSTAEKMKALIKTSVTI</sequence>
<dbReference type="EMBL" id="NOXV01000273">
    <property type="protein sequence ID" value="OYQ36331.1"/>
    <property type="molecule type" value="Genomic_DNA"/>
</dbReference>
<dbReference type="SUPFAM" id="SSF53756">
    <property type="entry name" value="UDP-Glycosyltransferase/glycogen phosphorylase"/>
    <property type="match status" value="1"/>
</dbReference>
<keyword evidence="2" id="KW-1185">Reference proteome</keyword>
<organism evidence="1 2">
    <name type="scientific">Flavobacterium cyanobacteriorum</name>
    <dbReference type="NCBI Taxonomy" id="2022802"/>
    <lineage>
        <taxon>Bacteria</taxon>
        <taxon>Pseudomonadati</taxon>
        <taxon>Bacteroidota</taxon>
        <taxon>Flavobacteriia</taxon>
        <taxon>Flavobacteriales</taxon>
        <taxon>Flavobacteriaceae</taxon>
        <taxon>Flavobacterium</taxon>
    </lineage>
</organism>
<dbReference type="PANTHER" id="PTHR12526">
    <property type="entry name" value="GLYCOSYLTRANSFERASE"/>
    <property type="match status" value="1"/>
</dbReference>
<dbReference type="Gene3D" id="3.40.50.2000">
    <property type="entry name" value="Glycogen Phosphorylase B"/>
    <property type="match status" value="1"/>
</dbReference>
<dbReference type="RefSeq" id="WP_094415132.1">
    <property type="nucleotide sequence ID" value="NZ_NOXV01000273.1"/>
</dbReference>
<proteinExistence type="predicted"/>
<dbReference type="OrthoDB" id="9816564at2"/>
<evidence type="ECO:0000313" key="1">
    <source>
        <dbReference type="EMBL" id="OYQ36331.1"/>
    </source>
</evidence>
<dbReference type="AlphaFoldDB" id="A0A255Z4H9"/>
<dbReference type="Proteomes" id="UP000216605">
    <property type="component" value="Unassembled WGS sequence"/>
</dbReference>
<evidence type="ECO:0000313" key="2">
    <source>
        <dbReference type="Proteomes" id="UP000216605"/>
    </source>
</evidence>
<comment type="caution">
    <text evidence="1">The sequence shown here is derived from an EMBL/GenBank/DDBJ whole genome shotgun (WGS) entry which is preliminary data.</text>
</comment>